<accession>A0A8J5HNP3</accession>
<keyword evidence="3 9" id="KW-0863">Zinc-finger</keyword>
<evidence type="ECO:0000256" key="6">
    <source>
        <dbReference type="ARBA" id="ARBA00023125"/>
    </source>
</evidence>
<gene>
    <name evidence="11" type="ORF">ZIOFF_010091</name>
</gene>
<dbReference type="PANTHER" id="PTHR46481">
    <property type="entry name" value="ZINC FINGER BED DOMAIN-CONTAINING PROTEIN 4"/>
    <property type="match status" value="1"/>
</dbReference>
<keyword evidence="4" id="KW-0862">Zinc</keyword>
<organism evidence="11 12">
    <name type="scientific">Zingiber officinale</name>
    <name type="common">Ginger</name>
    <name type="synonym">Amomum zingiber</name>
    <dbReference type="NCBI Taxonomy" id="94328"/>
    <lineage>
        <taxon>Eukaryota</taxon>
        <taxon>Viridiplantae</taxon>
        <taxon>Streptophyta</taxon>
        <taxon>Embryophyta</taxon>
        <taxon>Tracheophyta</taxon>
        <taxon>Spermatophyta</taxon>
        <taxon>Magnoliopsida</taxon>
        <taxon>Liliopsida</taxon>
        <taxon>Zingiberales</taxon>
        <taxon>Zingiberaceae</taxon>
        <taxon>Zingiber</taxon>
    </lineage>
</organism>
<sequence length="527" mass="59888">MAPDLGLEPPSSSIEAILPSAFPHRSLQIDIPRILEVHSLLLLLLRSFVVNSSFVVKFIGCYWQDSEMHMEPMNVGLVNIPVNLELVSTEAMDAETLPITTRRRRKKSMVWEHFTVEVVSGGHTKARCKLCKKTFAYRNGSKVAGTSHLKRHVSLGSCPKIRNERQKLPLTSATKIEGDTTDPPKRRCRTSSMLNAFDQEHSCTCLAKMIILHEYPLHMVENSAFVSFVQSLQSQLNIFYANTMEGLWTTSQTLGYICLSGQFIDSEWKLHRRMLNFFMVSSPHSENALSVAISISLSDWNMKSKLFNITLDNNCSSHDIYGVNLRDHLSNKNALMLKEKKIDEIASQTGIPVAKVLSLDVTTLWNTTYHMLVASLEYRHAFTFLETCDDNYNEALTDDDWKKVTVVCTFLKLLYDSANTVMTTLDHTADIFFHEAWKIQLELTNAISSEDTIVSSIAKKIHETFDKYWKDCSLVLAIVVVVDPRFKLKLVEFCFSKIYGEDSAKYVKEEAPYLLLFEARVQASNIP</sequence>
<dbReference type="InterPro" id="IPR025525">
    <property type="entry name" value="hAT-like_transposase_RNase-H"/>
</dbReference>
<dbReference type="Pfam" id="PF14372">
    <property type="entry name" value="hAT-like_RNase-H"/>
    <property type="match status" value="1"/>
</dbReference>
<dbReference type="InterPro" id="IPR036236">
    <property type="entry name" value="Znf_C2H2_sf"/>
</dbReference>
<dbReference type="GO" id="GO:0009791">
    <property type="term" value="P:post-embryonic development"/>
    <property type="evidence" value="ECO:0007669"/>
    <property type="project" value="UniProtKB-ARBA"/>
</dbReference>
<evidence type="ECO:0000256" key="1">
    <source>
        <dbReference type="ARBA" id="ARBA00004123"/>
    </source>
</evidence>
<dbReference type="InterPro" id="IPR052035">
    <property type="entry name" value="ZnF_BED_domain_contain"/>
</dbReference>
<keyword evidence="8" id="KW-0539">Nucleus</keyword>
<evidence type="ECO:0000313" key="11">
    <source>
        <dbReference type="EMBL" id="KAG6527955.1"/>
    </source>
</evidence>
<evidence type="ECO:0000256" key="9">
    <source>
        <dbReference type="PROSITE-ProRule" id="PRU00027"/>
    </source>
</evidence>
<evidence type="ECO:0000256" key="8">
    <source>
        <dbReference type="ARBA" id="ARBA00023242"/>
    </source>
</evidence>
<comment type="caution">
    <text evidence="11">The sequence shown here is derived from an EMBL/GenBank/DDBJ whole genome shotgun (WGS) entry which is preliminary data.</text>
</comment>
<keyword evidence="6" id="KW-0238">DNA-binding</keyword>
<evidence type="ECO:0000256" key="5">
    <source>
        <dbReference type="ARBA" id="ARBA00023015"/>
    </source>
</evidence>
<keyword evidence="7" id="KW-0804">Transcription</keyword>
<dbReference type="EMBL" id="JACMSC010000003">
    <property type="protein sequence ID" value="KAG6527955.1"/>
    <property type="molecule type" value="Genomic_DNA"/>
</dbReference>
<keyword evidence="2" id="KW-0479">Metal-binding</keyword>
<evidence type="ECO:0000256" key="2">
    <source>
        <dbReference type="ARBA" id="ARBA00022723"/>
    </source>
</evidence>
<dbReference type="GO" id="GO:0003677">
    <property type="term" value="F:DNA binding"/>
    <property type="evidence" value="ECO:0007669"/>
    <property type="project" value="UniProtKB-KW"/>
</dbReference>
<feature type="domain" description="BED-type" evidence="10">
    <location>
        <begin position="105"/>
        <end position="165"/>
    </location>
</feature>
<dbReference type="Pfam" id="PF02892">
    <property type="entry name" value="zf-BED"/>
    <property type="match status" value="1"/>
</dbReference>
<name>A0A8J5HNP3_ZINOF</name>
<keyword evidence="12" id="KW-1185">Reference proteome</keyword>
<dbReference type="SUPFAM" id="SSF53098">
    <property type="entry name" value="Ribonuclease H-like"/>
    <property type="match status" value="1"/>
</dbReference>
<evidence type="ECO:0000313" key="12">
    <source>
        <dbReference type="Proteomes" id="UP000734854"/>
    </source>
</evidence>
<comment type="subcellular location">
    <subcellularLocation>
        <location evidence="1">Nucleus</location>
    </subcellularLocation>
</comment>
<dbReference type="InterPro" id="IPR012337">
    <property type="entry name" value="RNaseH-like_sf"/>
</dbReference>
<evidence type="ECO:0000259" key="10">
    <source>
        <dbReference type="PROSITE" id="PS50808"/>
    </source>
</evidence>
<keyword evidence="5" id="KW-0805">Transcription regulation</keyword>
<evidence type="ECO:0000256" key="3">
    <source>
        <dbReference type="ARBA" id="ARBA00022771"/>
    </source>
</evidence>
<dbReference type="Proteomes" id="UP000734854">
    <property type="component" value="Unassembled WGS sequence"/>
</dbReference>
<dbReference type="GO" id="GO:0008270">
    <property type="term" value="F:zinc ion binding"/>
    <property type="evidence" value="ECO:0007669"/>
    <property type="project" value="UniProtKB-KW"/>
</dbReference>
<evidence type="ECO:0000256" key="4">
    <source>
        <dbReference type="ARBA" id="ARBA00022833"/>
    </source>
</evidence>
<dbReference type="SUPFAM" id="SSF57667">
    <property type="entry name" value="beta-beta-alpha zinc fingers"/>
    <property type="match status" value="1"/>
</dbReference>
<proteinExistence type="predicted"/>
<dbReference type="SMART" id="SM00614">
    <property type="entry name" value="ZnF_BED"/>
    <property type="match status" value="1"/>
</dbReference>
<protein>
    <recommendedName>
        <fullName evidence="10">BED-type domain-containing protein</fullName>
    </recommendedName>
</protein>
<dbReference type="PROSITE" id="PS50808">
    <property type="entry name" value="ZF_BED"/>
    <property type="match status" value="1"/>
</dbReference>
<evidence type="ECO:0000256" key="7">
    <source>
        <dbReference type="ARBA" id="ARBA00023163"/>
    </source>
</evidence>
<dbReference type="PANTHER" id="PTHR46481:SF10">
    <property type="entry name" value="ZINC FINGER BED DOMAIN-CONTAINING PROTEIN 39"/>
    <property type="match status" value="1"/>
</dbReference>
<reference evidence="11 12" key="1">
    <citation type="submission" date="2020-08" db="EMBL/GenBank/DDBJ databases">
        <title>Plant Genome Project.</title>
        <authorList>
            <person name="Zhang R.-G."/>
        </authorList>
    </citation>
    <scope>NUCLEOTIDE SEQUENCE [LARGE SCALE GENOMIC DNA]</scope>
    <source>
        <tissue evidence="11">Rhizome</tissue>
    </source>
</reference>
<dbReference type="AlphaFoldDB" id="A0A8J5HNP3"/>
<dbReference type="GO" id="GO:0005634">
    <property type="term" value="C:nucleus"/>
    <property type="evidence" value="ECO:0007669"/>
    <property type="project" value="UniProtKB-SubCell"/>
</dbReference>
<dbReference type="InterPro" id="IPR003656">
    <property type="entry name" value="Znf_BED"/>
</dbReference>